<keyword evidence="2" id="KW-1185">Reference proteome</keyword>
<evidence type="ECO:0008006" key="3">
    <source>
        <dbReference type="Google" id="ProtNLM"/>
    </source>
</evidence>
<dbReference type="Pfam" id="PF20308">
    <property type="entry name" value="TPR-S"/>
    <property type="match status" value="1"/>
</dbReference>
<evidence type="ECO:0000313" key="2">
    <source>
        <dbReference type="Proteomes" id="UP001500456"/>
    </source>
</evidence>
<reference evidence="2" key="1">
    <citation type="journal article" date="2019" name="Int. J. Syst. Evol. Microbiol.">
        <title>The Global Catalogue of Microorganisms (GCM) 10K type strain sequencing project: providing services to taxonomists for standard genome sequencing and annotation.</title>
        <authorList>
            <consortium name="The Broad Institute Genomics Platform"/>
            <consortium name="The Broad Institute Genome Sequencing Center for Infectious Disease"/>
            <person name="Wu L."/>
            <person name="Ma J."/>
        </authorList>
    </citation>
    <scope>NUCLEOTIDE SEQUENCE [LARGE SCALE GENOMIC DNA]</scope>
    <source>
        <strain evidence="2">JCM 16924</strain>
    </source>
</reference>
<gene>
    <name evidence="1" type="ORF">GCM10022232_62450</name>
</gene>
<name>A0ABP7SIC6_9ACTN</name>
<evidence type="ECO:0000313" key="1">
    <source>
        <dbReference type="EMBL" id="GAA4012156.1"/>
    </source>
</evidence>
<dbReference type="Proteomes" id="UP001500456">
    <property type="component" value="Unassembled WGS sequence"/>
</dbReference>
<sequence>MIVVFTGRRPSGPDGVFPEAAVDWLEERLKLLFGGLRPRLAVGSAAAGTDLLAAGAALSAGIPVDLVVTENPEEFVGASVADKGPQWEERFRTLTSHTKASLVPVPGAKADDDGFRAVNQALLNHARDSLHTTGEEADEPEELVVVAVTEGRRAGEDHTESLAMSAKALGHLVLRLNPSQSRSAAQTAFVAMPYGGKADSTRELKRFEADESWHRVLVPALLDSGYRPIRTDLEAGLKSIDARMLHSINTADLFVADLATLNPNVLWELGVRHAWRPSATLLMAPHWVTPPFDLGHSTIQRYERGMKKVSDRQAVAAIGKLKDALNATQRGVDSPVWAVFPTLEPVELPPDADGELYSRLTRYSEEISLAAALRDAGKLLDIADRVRQDGLSVGNCHTQLEQIGLALVTLGDFDQGRELIEPLAAADVSLGRVHMQQRYALTLIHRDGTPEKRLTYLKEAERRLLLLDGRRPGSSETLGLLGSAAKRAFELALRLGQKNALPHLDRAIEAYHSGMVADPGDYYPGINALALVRVRGQYFGGGQGDLALAESLLPVVRFAVERRKIGPNDTWEHATVAELALHQHLLDKDMAPAPPVEALHHYTVAAHSADGAELSSMRRQLEFLLAVGDRPEVIGPLLAALAAPADGNTL</sequence>
<accession>A0ABP7SIC6</accession>
<protein>
    <recommendedName>
        <fullName evidence="3">DUF4071 domain-containing protein</fullName>
    </recommendedName>
</protein>
<comment type="caution">
    <text evidence="1">The sequence shown here is derived from an EMBL/GenBank/DDBJ whole genome shotgun (WGS) entry which is preliminary data.</text>
</comment>
<dbReference type="RefSeq" id="WP_345567872.1">
    <property type="nucleotide sequence ID" value="NZ_BAAAZX010000020.1"/>
</dbReference>
<organism evidence="1 2">
    <name type="scientific">Streptomyces plumbiresistens</name>
    <dbReference type="NCBI Taxonomy" id="511811"/>
    <lineage>
        <taxon>Bacteria</taxon>
        <taxon>Bacillati</taxon>
        <taxon>Actinomycetota</taxon>
        <taxon>Actinomycetes</taxon>
        <taxon>Kitasatosporales</taxon>
        <taxon>Streptomycetaceae</taxon>
        <taxon>Streptomyces</taxon>
    </lineage>
</organism>
<proteinExistence type="predicted"/>
<dbReference type="EMBL" id="BAAAZX010000020">
    <property type="protein sequence ID" value="GAA4012156.1"/>
    <property type="molecule type" value="Genomic_DNA"/>
</dbReference>
<dbReference type="InterPro" id="IPR046880">
    <property type="entry name" value="TPR-S"/>
</dbReference>